<reference evidence="2 3" key="1">
    <citation type="submission" date="2020-12" db="EMBL/GenBank/DDBJ databases">
        <title>Metabolic potential, ecology and presence of endohyphal bacteria is reflected in genomic diversity of Mucoromycotina.</title>
        <authorList>
            <person name="Muszewska A."/>
            <person name="Okrasinska A."/>
            <person name="Steczkiewicz K."/>
            <person name="Drgas O."/>
            <person name="Orlowska M."/>
            <person name="Perlinska-Lenart U."/>
            <person name="Aleksandrzak-Piekarczyk T."/>
            <person name="Szatraj K."/>
            <person name="Zielenkiewicz U."/>
            <person name="Pilsyk S."/>
            <person name="Malc E."/>
            <person name="Mieczkowski P."/>
            <person name="Kruszewska J.S."/>
            <person name="Biernat P."/>
            <person name="Pawlowska J."/>
        </authorList>
    </citation>
    <scope>NUCLEOTIDE SEQUENCE [LARGE SCALE GENOMIC DNA]</scope>
    <source>
        <strain evidence="2 3">CBS 142.35</strain>
    </source>
</reference>
<comment type="caution">
    <text evidence="2">The sequence shown here is derived from an EMBL/GenBank/DDBJ whole genome shotgun (WGS) entry which is preliminary data.</text>
</comment>
<organism evidence="2 3">
    <name type="scientific">Circinella minor</name>
    <dbReference type="NCBI Taxonomy" id="1195481"/>
    <lineage>
        <taxon>Eukaryota</taxon>
        <taxon>Fungi</taxon>
        <taxon>Fungi incertae sedis</taxon>
        <taxon>Mucoromycota</taxon>
        <taxon>Mucoromycotina</taxon>
        <taxon>Mucoromycetes</taxon>
        <taxon>Mucorales</taxon>
        <taxon>Lichtheimiaceae</taxon>
        <taxon>Circinella</taxon>
    </lineage>
</organism>
<feature type="region of interest" description="Disordered" evidence="1">
    <location>
        <begin position="1"/>
        <end position="98"/>
    </location>
</feature>
<feature type="compositionally biased region" description="Polar residues" evidence="1">
    <location>
        <begin position="51"/>
        <end position="70"/>
    </location>
</feature>
<protein>
    <submittedName>
        <fullName evidence="2">Uncharacterized protein</fullName>
    </submittedName>
</protein>
<gene>
    <name evidence="2" type="ORF">INT45_012892</name>
</gene>
<dbReference type="GO" id="GO:0033167">
    <property type="term" value="C:ARC complex"/>
    <property type="evidence" value="ECO:0007669"/>
    <property type="project" value="InterPro"/>
</dbReference>
<proteinExistence type="predicted"/>
<dbReference type="InterPro" id="IPR018606">
    <property type="entry name" value="Arb1"/>
</dbReference>
<dbReference type="AlphaFoldDB" id="A0A8H7SA89"/>
<evidence type="ECO:0000313" key="3">
    <source>
        <dbReference type="Proteomes" id="UP000646827"/>
    </source>
</evidence>
<dbReference type="Proteomes" id="UP000646827">
    <property type="component" value="Unassembled WGS sequence"/>
</dbReference>
<dbReference type="OrthoDB" id="435402at2759"/>
<evidence type="ECO:0000256" key="1">
    <source>
        <dbReference type="SAM" id="MobiDB-lite"/>
    </source>
</evidence>
<feature type="compositionally biased region" description="Basic residues" evidence="1">
    <location>
        <begin position="75"/>
        <end position="85"/>
    </location>
</feature>
<sequence length="441" mass="50093">MESTEDRVQYVNELIESFREQEAQEDADRENSQTETEAQSEKEGEGAQKGGDQNNNEGMPNGLSTPVNVTSSEKPKKKKKKKKSKTAGLPEAGTELADDYKEKYNEDVLENPYDPERPLAQRVEYAIWKYRKNHRFSEAKKNIFDSYLRFGGITTGPNAFMGRATGGDQDADGEADWEAAKIGTDVVNDDDEELEVNFTEVAQVYLGNTMIREARFIGLQDFIDAPVLVDAFLRYLQIRNVCPEYADDIARARAIVDIAKVELPMCKRASTIFPGEFNKVCGVLFQGGAQEAWFEEASWLQATSKTQKLIDDFKQDAVGSIDEATKNRISSIVGDYTQRKVVEEKDNLLVKILDIADNNDGSEEDDNTLVKVILVDYEDPEVKYEVLLERLITKDLRKGFVMMTAMNKLDTGIWYLDRAWQIMPTFFMEDDCLDPENFFHD</sequence>
<name>A0A8H7SA89_9FUNG</name>
<keyword evidence="3" id="KW-1185">Reference proteome</keyword>
<accession>A0A8H7SA89</accession>
<evidence type="ECO:0000313" key="2">
    <source>
        <dbReference type="EMBL" id="KAG2224323.1"/>
    </source>
</evidence>
<dbReference type="Pfam" id="PF09692">
    <property type="entry name" value="Arb1"/>
    <property type="match status" value="1"/>
</dbReference>
<dbReference type="GO" id="GO:0031047">
    <property type="term" value="P:regulatory ncRNA-mediated gene silencing"/>
    <property type="evidence" value="ECO:0007669"/>
    <property type="project" value="InterPro"/>
</dbReference>
<dbReference type="EMBL" id="JAEPRB010000045">
    <property type="protein sequence ID" value="KAG2224323.1"/>
    <property type="molecule type" value="Genomic_DNA"/>
</dbReference>